<dbReference type="EMBL" id="MT145192">
    <property type="protein sequence ID" value="QJI04940.1"/>
    <property type="molecule type" value="Genomic_DNA"/>
</dbReference>
<accession>A0A6M3Y3X6</accession>
<gene>
    <name evidence="1" type="ORF">MM415A00125_0033</name>
</gene>
<reference evidence="1" key="1">
    <citation type="submission" date="2020-03" db="EMBL/GenBank/DDBJ databases">
        <title>The deep terrestrial virosphere.</title>
        <authorList>
            <person name="Holmfeldt K."/>
            <person name="Nilsson E."/>
            <person name="Simone D."/>
            <person name="Lopez-Fernandez M."/>
            <person name="Wu X."/>
            <person name="de Brujin I."/>
            <person name="Lundin D."/>
            <person name="Andersson A."/>
            <person name="Bertilsson S."/>
            <person name="Dopson M."/>
        </authorList>
    </citation>
    <scope>NUCLEOTIDE SEQUENCE</scope>
    <source>
        <strain evidence="1">MM415A00125</strain>
    </source>
</reference>
<name>A0A6M3Y3X6_9ZZZZ</name>
<dbReference type="AlphaFoldDB" id="A0A6M3Y3X6"/>
<evidence type="ECO:0000313" key="1">
    <source>
        <dbReference type="EMBL" id="QJI04940.1"/>
    </source>
</evidence>
<protein>
    <submittedName>
        <fullName evidence="1">Uncharacterized protein</fullName>
    </submittedName>
</protein>
<sequence>MTQPLCKCMICGKICTAKEALKHEHNLWEIICPTLKGEKCFITLV</sequence>
<organism evidence="1">
    <name type="scientific">viral metagenome</name>
    <dbReference type="NCBI Taxonomy" id="1070528"/>
    <lineage>
        <taxon>unclassified sequences</taxon>
        <taxon>metagenomes</taxon>
        <taxon>organismal metagenomes</taxon>
    </lineage>
</organism>
<proteinExistence type="predicted"/>